<dbReference type="AlphaFoldDB" id="A0A1U9K6H1"/>
<dbReference type="STRING" id="1471761.B0W44_07405"/>
<dbReference type="OrthoDB" id="2966628at2"/>
<protein>
    <submittedName>
        <fullName evidence="1">Uncharacterized protein</fullName>
    </submittedName>
</protein>
<gene>
    <name evidence="1" type="ORF">B0W44_07405</name>
    <name evidence="2" type="ORF">B0W44_15930</name>
</gene>
<evidence type="ECO:0000313" key="2">
    <source>
        <dbReference type="EMBL" id="AQS57017.1"/>
    </source>
</evidence>
<dbReference type="Pfam" id="PF19552">
    <property type="entry name" value="DUF6075"/>
    <property type="match status" value="1"/>
</dbReference>
<sequence length="131" mass="15184">MGTNFLSKDHAVHFGQLRSMLPERYRNNKEHLSLVYLISGNEELRQKAFPYYKPDKGVFEFTEMFAEQDFSSGMRILAKLAVVLYNRGMEVTVNELFKLDVHNLELALEAIRFRLTTHERGCSVGHSETVE</sequence>
<accession>A0A1U9K6H1</accession>
<dbReference type="Proteomes" id="UP000188603">
    <property type="component" value="Chromosome"/>
</dbReference>
<dbReference type="EMBL" id="CP019699">
    <property type="protein sequence ID" value="AQS55634.1"/>
    <property type="molecule type" value="Genomic_DNA"/>
</dbReference>
<dbReference type="RefSeq" id="WP_077719502.1">
    <property type="nucleotide sequence ID" value="NZ_CP019699.1"/>
</dbReference>
<dbReference type="KEGG" id="ntr:B0W44_15930"/>
<proteinExistence type="predicted"/>
<reference evidence="1 3" key="1">
    <citation type="journal article" date="2015" name="Int. J. Syst. Evol. Microbiol.">
        <title>Novibacillus thermophilus gen. nov., sp. nov., a Gram-staining-negative and moderately thermophilic member of the family Thermoactinomycetaceae.</title>
        <authorList>
            <person name="Yang G."/>
            <person name="Chen J."/>
            <person name="Zhou S."/>
        </authorList>
    </citation>
    <scope>NUCLEOTIDE SEQUENCE [LARGE SCALE GENOMIC DNA]</scope>
    <source>
        <strain evidence="1 3">SG-1</strain>
    </source>
</reference>
<dbReference type="InterPro" id="IPR045721">
    <property type="entry name" value="DUF6075"/>
</dbReference>
<keyword evidence="3" id="KW-1185">Reference proteome</keyword>
<dbReference type="EMBL" id="CP019699">
    <property type="protein sequence ID" value="AQS57017.1"/>
    <property type="molecule type" value="Genomic_DNA"/>
</dbReference>
<dbReference type="KEGG" id="ntr:B0W44_07405"/>
<evidence type="ECO:0000313" key="1">
    <source>
        <dbReference type="EMBL" id="AQS55634.1"/>
    </source>
</evidence>
<name>A0A1U9K6H1_9BACL</name>
<reference evidence="1" key="2">
    <citation type="submission" date="2017-02" db="EMBL/GenBank/DDBJ databases">
        <authorList>
            <person name="Peterson S.W."/>
        </authorList>
    </citation>
    <scope>NUCLEOTIDE SEQUENCE</scope>
    <source>
        <strain evidence="1">SG-1</strain>
    </source>
</reference>
<organism evidence="1 3">
    <name type="scientific">Novibacillus thermophilus</name>
    <dbReference type="NCBI Taxonomy" id="1471761"/>
    <lineage>
        <taxon>Bacteria</taxon>
        <taxon>Bacillati</taxon>
        <taxon>Bacillota</taxon>
        <taxon>Bacilli</taxon>
        <taxon>Bacillales</taxon>
        <taxon>Thermoactinomycetaceae</taxon>
        <taxon>Novibacillus</taxon>
    </lineage>
</organism>
<evidence type="ECO:0000313" key="3">
    <source>
        <dbReference type="Proteomes" id="UP000188603"/>
    </source>
</evidence>